<evidence type="ECO:0000256" key="1">
    <source>
        <dbReference type="SAM" id="MobiDB-lite"/>
    </source>
</evidence>
<dbReference type="Proteomes" id="UP000655366">
    <property type="component" value="Unassembled WGS sequence"/>
</dbReference>
<sequence length="259" mass="28341">MVTTECSPIEAYEQMVQALRNLIAAGAVVDTVPTAFLADLDQIITETEVAVKAGVLPFAVANRPPKEHTQGLARWLWNRGFGSKQLAGYDSDHRTRLIVGAGLVDAPGLWGAAVSLISKVEAKVSANPGLPAAARHNLDERDQWLTSSDRQSQAADPFKNNTRADANRGAKAKVLARWLWDRSIDADTLLGFTPKYRREIARAAGVNPPSTLDTWEMALRMISKMEARALANPADSVTTRHHLDEHLQWIIDPHVEVAA</sequence>
<feature type="region of interest" description="Disordered" evidence="1">
    <location>
        <begin position="145"/>
        <end position="166"/>
    </location>
</feature>
<reference evidence="2 3" key="1">
    <citation type="submission" date="2020-11" db="EMBL/GenBank/DDBJ databases">
        <title>Arthrobacter antarcticus sp. nov., isolated from Antarctic Soil.</title>
        <authorList>
            <person name="Li J."/>
        </authorList>
    </citation>
    <scope>NUCLEOTIDE SEQUENCE [LARGE SCALE GENOMIC DNA]</scope>
    <source>
        <strain evidence="2 3">Z1-20</strain>
    </source>
</reference>
<comment type="caution">
    <text evidence="2">The sequence shown here is derived from an EMBL/GenBank/DDBJ whole genome shotgun (WGS) entry which is preliminary data.</text>
</comment>
<proteinExistence type="predicted"/>
<evidence type="ECO:0000313" key="2">
    <source>
        <dbReference type="EMBL" id="MBG0738965.1"/>
    </source>
</evidence>
<organism evidence="2 3">
    <name type="scientific">Arthrobacter terrae</name>
    <dbReference type="NCBI Taxonomy" id="2935737"/>
    <lineage>
        <taxon>Bacteria</taxon>
        <taxon>Bacillati</taxon>
        <taxon>Actinomycetota</taxon>
        <taxon>Actinomycetes</taxon>
        <taxon>Micrococcales</taxon>
        <taxon>Micrococcaceae</taxon>
        <taxon>Arthrobacter</taxon>
    </lineage>
</organism>
<keyword evidence="3" id="KW-1185">Reference proteome</keyword>
<evidence type="ECO:0000313" key="3">
    <source>
        <dbReference type="Proteomes" id="UP000655366"/>
    </source>
</evidence>
<accession>A0A931CMM7</accession>
<protein>
    <submittedName>
        <fullName evidence="2">Uncharacterized protein</fullName>
    </submittedName>
</protein>
<dbReference type="RefSeq" id="WP_196395915.1">
    <property type="nucleotide sequence ID" value="NZ_JADNYM010000006.1"/>
</dbReference>
<dbReference type="EMBL" id="JADNYM010000006">
    <property type="protein sequence ID" value="MBG0738965.1"/>
    <property type="molecule type" value="Genomic_DNA"/>
</dbReference>
<name>A0A931CMM7_9MICC</name>
<dbReference type="AlphaFoldDB" id="A0A931CMM7"/>
<feature type="compositionally biased region" description="Polar residues" evidence="1">
    <location>
        <begin position="145"/>
        <end position="164"/>
    </location>
</feature>
<gene>
    <name evidence="2" type="ORF">IV500_05950</name>
</gene>